<dbReference type="EMBL" id="LVXG01000078">
    <property type="protein sequence ID" value="OQP39773.1"/>
    <property type="molecule type" value="Genomic_DNA"/>
</dbReference>
<dbReference type="Gene3D" id="3.30.565.10">
    <property type="entry name" value="Histidine kinase-like ATPase, C-terminal domain"/>
    <property type="match status" value="1"/>
</dbReference>
<dbReference type="InterPro" id="IPR050640">
    <property type="entry name" value="Bact_2-comp_sensor_kinase"/>
</dbReference>
<feature type="transmembrane region" description="Helical" evidence="2">
    <location>
        <begin position="121"/>
        <end position="143"/>
    </location>
</feature>
<feature type="transmembrane region" description="Helical" evidence="2">
    <location>
        <begin position="49"/>
        <end position="67"/>
    </location>
</feature>
<feature type="transmembrane region" description="Helical" evidence="2">
    <location>
        <begin position="12"/>
        <end position="29"/>
    </location>
</feature>
<reference evidence="5" key="1">
    <citation type="submission" date="2016-04" db="EMBL/GenBank/DDBJ databases">
        <authorList>
            <person name="Chen L."/>
            <person name="Zhuang W."/>
            <person name="Wang G."/>
        </authorList>
    </citation>
    <scope>NUCLEOTIDE SEQUENCE [LARGE SCALE GENOMIC DNA]</scope>
    <source>
        <strain evidence="5">17621</strain>
    </source>
</reference>
<keyword evidence="2" id="KW-1133">Transmembrane helix</keyword>
<accession>A0A1V9E0W6</accession>
<dbReference type="AlphaFoldDB" id="A0A1V9E0W6"/>
<evidence type="ECO:0000256" key="2">
    <source>
        <dbReference type="SAM" id="Phobius"/>
    </source>
</evidence>
<dbReference type="Proteomes" id="UP000192610">
    <property type="component" value="Unassembled WGS sequence"/>
</dbReference>
<dbReference type="PANTHER" id="PTHR34220">
    <property type="entry name" value="SENSOR HISTIDINE KINASE YPDA"/>
    <property type="match status" value="1"/>
</dbReference>
<evidence type="ECO:0000256" key="1">
    <source>
        <dbReference type="SAM" id="Coils"/>
    </source>
</evidence>
<protein>
    <recommendedName>
        <fullName evidence="3">Signal transduction histidine kinase internal region domain-containing protein</fullName>
    </recommendedName>
</protein>
<dbReference type="PANTHER" id="PTHR34220:SF7">
    <property type="entry name" value="SENSOR HISTIDINE KINASE YPDA"/>
    <property type="match status" value="1"/>
</dbReference>
<dbReference type="GO" id="GO:0016020">
    <property type="term" value="C:membrane"/>
    <property type="evidence" value="ECO:0007669"/>
    <property type="project" value="InterPro"/>
</dbReference>
<organism evidence="4 5">
    <name type="scientific">Niastella yeongjuensis</name>
    <dbReference type="NCBI Taxonomy" id="354355"/>
    <lineage>
        <taxon>Bacteria</taxon>
        <taxon>Pseudomonadati</taxon>
        <taxon>Bacteroidota</taxon>
        <taxon>Chitinophagia</taxon>
        <taxon>Chitinophagales</taxon>
        <taxon>Chitinophagaceae</taxon>
        <taxon>Niastella</taxon>
    </lineage>
</organism>
<dbReference type="InterPro" id="IPR010559">
    <property type="entry name" value="Sig_transdc_His_kin_internal"/>
</dbReference>
<sequence length="346" mass="39870">MRSLSDIKPGIIISLSIGSFFVLRFLIPLKSTVPDQRLVRWNDGGWPEFLLSFSVITLFSFICWLIHQYGRQTHFRIKAFNNNWVKGIVGVLLCILISFSIDLFELHIYTANGDAPPLRRFFFLGIRGLTIGGFQYFMVYYIAAIKKVEHSKMEIEQLKKENLQARLNLLKQQISPHFLFNSLSTLKTIATDQNTRQYIMQLSNVYRYLLNYNDNNVASLKDELAFTNSYLYILKERFEDALQVHIQVPEDLLSRNIVPLSLQILIENSIKHNIISSGDPLHIYIHNDGNDILTVENNMQPKLSTEKNTGKGLQNINDRYQLLSGKQIEITNTGAKFIVKLPLLQS</sequence>
<feature type="coiled-coil region" evidence="1">
    <location>
        <begin position="141"/>
        <end position="173"/>
    </location>
</feature>
<evidence type="ECO:0000313" key="5">
    <source>
        <dbReference type="Proteomes" id="UP000192610"/>
    </source>
</evidence>
<dbReference type="STRING" id="354355.SAMN05660816_01993"/>
<keyword evidence="2" id="KW-0472">Membrane</keyword>
<evidence type="ECO:0000259" key="3">
    <source>
        <dbReference type="Pfam" id="PF06580"/>
    </source>
</evidence>
<keyword evidence="2" id="KW-0812">Transmembrane</keyword>
<gene>
    <name evidence="4" type="ORF">A4H97_16235</name>
</gene>
<keyword evidence="5" id="KW-1185">Reference proteome</keyword>
<proteinExistence type="predicted"/>
<keyword evidence="1" id="KW-0175">Coiled coil</keyword>
<dbReference type="SUPFAM" id="SSF55874">
    <property type="entry name" value="ATPase domain of HSP90 chaperone/DNA topoisomerase II/histidine kinase"/>
    <property type="match status" value="1"/>
</dbReference>
<comment type="caution">
    <text evidence="4">The sequence shown here is derived from an EMBL/GenBank/DDBJ whole genome shotgun (WGS) entry which is preliminary data.</text>
</comment>
<evidence type="ECO:0000313" key="4">
    <source>
        <dbReference type="EMBL" id="OQP39773.1"/>
    </source>
</evidence>
<dbReference type="GO" id="GO:0000155">
    <property type="term" value="F:phosphorelay sensor kinase activity"/>
    <property type="evidence" value="ECO:0007669"/>
    <property type="project" value="InterPro"/>
</dbReference>
<feature type="domain" description="Signal transduction histidine kinase internal region" evidence="3">
    <location>
        <begin position="165"/>
        <end position="242"/>
    </location>
</feature>
<dbReference type="InterPro" id="IPR036890">
    <property type="entry name" value="HATPase_C_sf"/>
</dbReference>
<dbReference type="OrthoDB" id="9809908at2"/>
<feature type="transmembrane region" description="Helical" evidence="2">
    <location>
        <begin position="88"/>
        <end position="109"/>
    </location>
</feature>
<dbReference type="Pfam" id="PF06580">
    <property type="entry name" value="His_kinase"/>
    <property type="match status" value="1"/>
</dbReference>
<name>A0A1V9E0W6_9BACT</name>
<dbReference type="RefSeq" id="WP_081204232.1">
    <property type="nucleotide sequence ID" value="NZ_FOCZ01000003.1"/>
</dbReference>